<accession>A0A2P2J7P9</accession>
<sequence>MYVNKAVKNIFVWFSIENVRESRFL</sequence>
<evidence type="ECO:0000313" key="1">
    <source>
        <dbReference type="EMBL" id="MBW89512.1"/>
    </source>
</evidence>
<dbReference type="AlphaFoldDB" id="A0A2P2J7P9"/>
<proteinExistence type="predicted"/>
<protein>
    <submittedName>
        <fullName evidence="1">CMP-sialic acid transporter 5-like</fullName>
    </submittedName>
</protein>
<name>A0A2P2J7P9_RHIMU</name>
<reference evidence="1" key="1">
    <citation type="submission" date="2018-02" db="EMBL/GenBank/DDBJ databases">
        <title>Rhizophora mucronata_Transcriptome.</title>
        <authorList>
            <person name="Meera S.P."/>
            <person name="Sreeshan A."/>
            <person name="Augustine A."/>
        </authorList>
    </citation>
    <scope>NUCLEOTIDE SEQUENCE</scope>
    <source>
        <tissue evidence="1">Leaf</tissue>
    </source>
</reference>
<dbReference type="EMBL" id="GGEC01009029">
    <property type="protein sequence ID" value="MBW89512.1"/>
    <property type="molecule type" value="Transcribed_RNA"/>
</dbReference>
<organism evidence="1">
    <name type="scientific">Rhizophora mucronata</name>
    <name type="common">Asiatic mangrove</name>
    <dbReference type="NCBI Taxonomy" id="61149"/>
    <lineage>
        <taxon>Eukaryota</taxon>
        <taxon>Viridiplantae</taxon>
        <taxon>Streptophyta</taxon>
        <taxon>Embryophyta</taxon>
        <taxon>Tracheophyta</taxon>
        <taxon>Spermatophyta</taxon>
        <taxon>Magnoliopsida</taxon>
        <taxon>eudicotyledons</taxon>
        <taxon>Gunneridae</taxon>
        <taxon>Pentapetalae</taxon>
        <taxon>rosids</taxon>
        <taxon>fabids</taxon>
        <taxon>Malpighiales</taxon>
        <taxon>Rhizophoraceae</taxon>
        <taxon>Rhizophora</taxon>
    </lineage>
</organism>